<organism evidence="2 3">
    <name type="scientific">Paenibacillus artemisiicola</name>
    <dbReference type="NCBI Taxonomy" id="1172618"/>
    <lineage>
        <taxon>Bacteria</taxon>
        <taxon>Bacillati</taxon>
        <taxon>Bacillota</taxon>
        <taxon>Bacilli</taxon>
        <taxon>Bacillales</taxon>
        <taxon>Paenibacillaceae</taxon>
        <taxon>Paenibacillus</taxon>
    </lineage>
</organism>
<dbReference type="Proteomes" id="UP000670947">
    <property type="component" value="Unassembled WGS sequence"/>
</dbReference>
<evidence type="ECO:0000256" key="1">
    <source>
        <dbReference type="SAM" id="Phobius"/>
    </source>
</evidence>
<dbReference type="RefSeq" id="WP_208849613.1">
    <property type="nucleotide sequence ID" value="NZ_JAGGDJ010000024.1"/>
</dbReference>
<name>A0ABS3WEY6_9BACL</name>
<keyword evidence="1" id="KW-1133">Transmembrane helix</keyword>
<evidence type="ECO:0000313" key="2">
    <source>
        <dbReference type="EMBL" id="MBO7746873.1"/>
    </source>
</evidence>
<feature type="transmembrane region" description="Helical" evidence="1">
    <location>
        <begin position="7"/>
        <end position="28"/>
    </location>
</feature>
<comment type="caution">
    <text evidence="2">The sequence shown here is derived from an EMBL/GenBank/DDBJ whole genome shotgun (WGS) entry which is preliminary data.</text>
</comment>
<keyword evidence="3" id="KW-1185">Reference proteome</keyword>
<accession>A0ABS3WEY6</accession>
<dbReference type="EMBL" id="JAGGDJ010000024">
    <property type="protein sequence ID" value="MBO7746873.1"/>
    <property type="molecule type" value="Genomic_DNA"/>
</dbReference>
<proteinExistence type="predicted"/>
<evidence type="ECO:0008006" key="4">
    <source>
        <dbReference type="Google" id="ProtNLM"/>
    </source>
</evidence>
<keyword evidence="1" id="KW-0812">Transmembrane</keyword>
<protein>
    <recommendedName>
        <fullName evidence="4">Secreted protein</fullName>
    </recommendedName>
</protein>
<reference evidence="2 3" key="1">
    <citation type="submission" date="2021-03" db="EMBL/GenBank/DDBJ databases">
        <title>Paenibacillus artemisicola MWE-103 whole genome sequence.</title>
        <authorList>
            <person name="Ham Y.J."/>
        </authorList>
    </citation>
    <scope>NUCLEOTIDE SEQUENCE [LARGE SCALE GENOMIC DNA]</scope>
    <source>
        <strain evidence="2 3">MWE-103</strain>
    </source>
</reference>
<sequence>MFELHDALLYAISICTLVSLAYLCLFALPASAAKGWTAFRETAGGPALPKLPAVDAPVQSLRYVRLTKRKEAPDDDSSPCTTLLMTTDANHQQGGFSRCPTRTRKSRYSMIISSRLSLG</sequence>
<evidence type="ECO:0000313" key="3">
    <source>
        <dbReference type="Proteomes" id="UP000670947"/>
    </source>
</evidence>
<gene>
    <name evidence="2" type="ORF">I8J29_21890</name>
</gene>
<keyword evidence="1" id="KW-0472">Membrane</keyword>